<dbReference type="InterPro" id="IPR005738">
    <property type="entry name" value="TopoIII"/>
</dbReference>
<evidence type="ECO:0000256" key="5">
    <source>
        <dbReference type="ARBA" id="ARBA00023029"/>
    </source>
</evidence>
<dbReference type="Gene3D" id="3.40.50.140">
    <property type="match status" value="1"/>
</dbReference>
<dbReference type="InterPro" id="IPR013497">
    <property type="entry name" value="Topo_IA_cen"/>
</dbReference>
<dbReference type="GO" id="GO:0006281">
    <property type="term" value="P:DNA repair"/>
    <property type="evidence" value="ECO:0007669"/>
    <property type="project" value="TreeGrafter"/>
</dbReference>
<evidence type="ECO:0000256" key="1">
    <source>
        <dbReference type="ARBA" id="ARBA00000213"/>
    </source>
</evidence>
<dbReference type="PRINTS" id="PR00417">
    <property type="entry name" value="PRTPISMRASEI"/>
</dbReference>
<evidence type="ECO:0000256" key="9">
    <source>
        <dbReference type="SAM" id="MobiDB-lite"/>
    </source>
</evidence>
<dbReference type="AlphaFoldDB" id="A0A267MI07"/>
<dbReference type="Gene3D" id="1.10.460.10">
    <property type="entry name" value="Topoisomerase I, domain 2"/>
    <property type="match status" value="1"/>
</dbReference>
<comment type="cofactor">
    <cofactor evidence="8">
        <name>Mg(2+)</name>
        <dbReference type="ChEBI" id="CHEBI:18420"/>
    </cofactor>
</comment>
<dbReference type="Pfam" id="PF01131">
    <property type="entry name" value="Topoisom_bac"/>
    <property type="match status" value="1"/>
</dbReference>
<dbReference type="SMART" id="SM00437">
    <property type="entry name" value="TOP1Ac"/>
    <property type="match status" value="1"/>
</dbReference>
<dbReference type="Gene3D" id="1.10.290.10">
    <property type="entry name" value="Topoisomerase I, domain 4"/>
    <property type="match status" value="1"/>
</dbReference>
<dbReference type="InterPro" id="IPR003602">
    <property type="entry name" value="Topo_IA_DNA-bd_dom"/>
</dbReference>
<comment type="similarity">
    <text evidence="2 8">Belongs to the type IA topoisomerase family.</text>
</comment>
<dbReference type="CDD" id="cd03362">
    <property type="entry name" value="TOPRIM_TopoIA_TopoIII"/>
    <property type="match status" value="1"/>
</dbReference>
<dbReference type="InterPro" id="IPR023405">
    <property type="entry name" value="Topo_IA_core_domain"/>
</dbReference>
<dbReference type="GO" id="GO:0006310">
    <property type="term" value="P:DNA recombination"/>
    <property type="evidence" value="ECO:0007669"/>
    <property type="project" value="TreeGrafter"/>
</dbReference>
<dbReference type="PANTHER" id="PTHR11390">
    <property type="entry name" value="PROKARYOTIC DNA TOPOISOMERASE"/>
    <property type="match status" value="1"/>
</dbReference>
<evidence type="ECO:0000313" key="12">
    <source>
        <dbReference type="EMBL" id="PAB59042.1"/>
    </source>
</evidence>
<dbReference type="InterPro" id="IPR013826">
    <property type="entry name" value="Topo_IA_cen_sub3"/>
</dbReference>
<dbReference type="HAMAP" id="MF_00953">
    <property type="entry name" value="Topoisom_3_prok"/>
    <property type="match status" value="1"/>
</dbReference>
<dbReference type="InterPro" id="IPR013824">
    <property type="entry name" value="Topo_IA_cen_sub1"/>
</dbReference>
<dbReference type="PROSITE" id="PS00396">
    <property type="entry name" value="TOPO_IA_1"/>
    <property type="match status" value="1"/>
</dbReference>
<reference evidence="12 13" key="1">
    <citation type="submission" date="2017-06" db="EMBL/GenBank/DDBJ databases">
        <title>Draft genome sequence of anaerobic fermentative bacterium Anaeromicrobium sediminis DY2726D isolated from West Pacific Ocean sediments.</title>
        <authorList>
            <person name="Zeng X."/>
        </authorList>
    </citation>
    <scope>NUCLEOTIDE SEQUENCE [LARGE SCALE GENOMIC DNA]</scope>
    <source>
        <strain evidence="12 13">DY2726D</strain>
    </source>
</reference>
<dbReference type="InterPro" id="IPR003601">
    <property type="entry name" value="Topo_IA_2"/>
</dbReference>
<dbReference type="InterPro" id="IPR006171">
    <property type="entry name" value="TOPRIM_dom"/>
</dbReference>
<evidence type="ECO:0000256" key="2">
    <source>
        <dbReference type="ARBA" id="ARBA00009446"/>
    </source>
</evidence>
<sequence length="726" mass="82684">MSKILVLAEKPSVGRELARVLNCSKKGNGSFEGNKYIVTWALGHLVTLAAPEVYDKKYANWNMEDLPMLPDRLGLVVIKKTSKQFNTVKSLMHRKDVSEIIIATDAGREGELVARWIIQKAKVNKPIKRLWISSVTDKAIRDGFNNLKDGKDYENLYASAQARAEADWIVGINATRGLTCKHNAQLSCGRVQSPTLAMINEREEEIRTFRPKDYFGITCSTDKLKFTWKDSKSGSTSSFNEERIDKIIKGLNGEKLDIIDIKKTHKKTYAPRLYDLTELQRDANKIFGYSAKETLSITQRLYENYKVLTYPRTDSRYITDDMVPTLKDRIKACMIKPYSQWASKLYKKNIKPSKSFVDNKKVTDHHAIIPTEETAFLSDLGDRERKIYDLVVKRFLAVLSDPFEYEQISIDGKVGTEKFVAKGKSILKNGWKEIYSNKYEDEDEDNIKEQHIPNINKGESLRINRISKTKGATNPPPRFNEGSLLSAMENPAKFMAGENKELIKTLGKTGGIGTVATRADIIEKLFNSFLIEKKGKDIYITSKGRQLLTLVPKDLKSAALTAKWEQKLDAISKGKIKKNNFIKEMKDYTKEIIKDIKTGEGKFKHDNMTRTKCPECGKYLLEVKNKRGKMLVCQDRECGYKKGISKVTNARCPNCHKKMEMRGEGEGQIFVCPCGHREKLSAFKKRKEEKKKQGSKRDVGNYLKKQQKNNEPINTALADALAKLKF</sequence>
<evidence type="ECO:0000259" key="11">
    <source>
        <dbReference type="PROSITE" id="PS52039"/>
    </source>
</evidence>
<feature type="region of interest" description="Disordered" evidence="9">
    <location>
        <begin position="685"/>
        <end position="707"/>
    </location>
</feature>
<feature type="site" description="Interaction with DNA" evidence="8">
    <location>
        <position position="168"/>
    </location>
</feature>
<dbReference type="InterPro" id="IPR000380">
    <property type="entry name" value="Topo_IA"/>
</dbReference>
<proteinExistence type="inferred from homology"/>
<evidence type="ECO:0000259" key="10">
    <source>
        <dbReference type="PROSITE" id="PS50880"/>
    </source>
</evidence>
<evidence type="ECO:0000256" key="8">
    <source>
        <dbReference type="HAMAP-Rule" id="MF_00953"/>
    </source>
</evidence>
<dbReference type="NCBIfam" id="TIGR01056">
    <property type="entry name" value="topB"/>
    <property type="match status" value="1"/>
</dbReference>
<dbReference type="SUPFAM" id="SSF56712">
    <property type="entry name" value="Prokaryotic type I DNA topoisomerase"/>
    <property type="match status" value="1"/>
</dbReference>
<evidence type="ECO:0000256" key="3">
    <source>
        <dbReference type="ARBA" id="ARBA00022723"/>
    </source>
</evidence>
<dbReference type="EMBL" id="NIBG01000010">
    <property type="protein sequence ID" value="PAB59042.1"/>
    <property type="molecule type" value="Genomic_DNA"/>
</dbReference>
<protein>
    <recommendedName>
        <fullName evidence="8">DNA topoisomerase 3</fullName>
        <ecNumber evidence="8">5.6.2.1</ecNumber>
    </recommendedName>
    <alternativeName>
        <fullName evidence="8">DNA topoisomerase III</fullName>
    </alternativeName>
</protein>
<comment type="caution">
    <text evidence="8">Lacks conserved residue(s) required for the propagation of feature annotation.</text>
</comment>
<organism evidence="12 13">
    <name type="scientific">Anaeromicrobium sediminis</name>
    <dbReference type="NCBI Taxonomy" id="1478221"/>
    <lineage>
        <taxon>Bacteria</taxon>
        <taxon>Bacillati</taxon>
        <taxon>Bacillota</taxon>
        <taxon>Clostridia</taxon>
        <taxon>Peptostreptococcales</taxon>
        <taxon>Thermotaleaceae</taxon>
        <taxon>Anaeromicrobium</taxon>
    </lineage>
</organism>
<keyword evidence="4 8" id="KW-0460">Magnesium</keyword>
<dbReference type="GO" id="GO:0006265">
    <property type="term" value="P:DNA topological change"/>
    <property type="evidence" value="ECO:0007669"/>
    <property type="project" value="UniProtKB-UniRule"/>
</dbReference>
<keyword evidence="6 8" id="KW-0238">DNA-binding</keyword>
<feature type="compositionally biased region" description="Basic and acidic residues" evidence="9">
    <location>
        <begin position="690"/>
        <end position="699"/>
    </location>
</feature>
<feature type="binding site" evidence="8">
    <location>
        <position position="9"/>
    </location>
    <ligand>
        <name>Mg(2+)</name>
        <dbReference type="ChEBI" id="CHEBI:18420"/>
        <note>catalytic</note>
    </ligand>
</feature>
<keyword evidence="13" id="KW-1185">Reference proteome</keyword>
<dbReference type="GO" id="GO:0043597">
    <property type="term" value="C:cytoplasmic replication fork"/>
    <property type="evidence" value="ECO:0007669"/>
    <property type="project" value="TreeGrafter"/>
</dbReference>
<dbReference type="Pfam" id="PF01751">
    <property type="entry name" value="Toprim"/>
    <property type="match status" value="1"/>
</dbReference>
<feature type="domain" description="Topo IA-type catalytic" evidence="11">
    <location>
        <begin position="153"/>
        <end position="593"/>
    </location>
</feature>
<evidence type="ECO:0000256" key="4">
    <source>
        <dbReference type="ARBA" id="ARBA00022842"/>
    </source>
</evidence>
<dbReference type="GO" id="GO:0003917">
    <property type="term" value="F:DNA topoisomerase type I (single strand cut, ATP-independent) activity"/>
    <property type="evidence" value="ECO:0007669"/>
    <property type="project" value="UniProtKB-UniRule"/>
</dbReference>
<dbReference type="SMART" id="SM00493">
    <property type="entry name" value="TOPRIM"/>
    <property type="match status" value="1"/>
</dbReference>
<dbReference type="CDD" id="cd00186">
    <property type="entry name" value="TOP1Ac"/>
    <property type="match status" value="1"/>
</dbReference>
<dbReference type="RefSeq" id="WP_095134108.1">
    <property type="nucleotide sequence ID" value="NZ_NIBG01000010.1"/>
</dbReference>
<keyword evidence="5 8" id="KW-0799">Topoisomerase</keyword>
<dbReference type="InterPro" id="IPR034144">
    <property type="entry name" value="TOPRIM_TopoIII"/>
</dbReference>
<feature type="site" description="Interaction with DNA" evidence="8">
    <location>
        <position position="176"/>
    </location>
</feature>
<dbReference type="Proteomes" id="UP000216024">
    <property type="component" value="Unassembled WGS sequence"/>
</dbReference>
<dbReference type="GO" id="GO:0003677">
    <property type="term" value="F:DNA binding"/>
    <property type="evidence" value="ECO:0007669"/>
    <property type="project" value="UniProtKB-KW"/>
</dbReference>
<feature type="active site" description="O-(5'-phospho-DNA)-tyrosine intermediate" evidence="8">
    <location>
        <position position="310"/>
    </location>
</feature>
<evidence type="ECO:0000256" key="7">
    <source>
        <dbReference type="ARBA" id="ARBA00023235"/>
    </source>
</evidence>
<dbReference type="EC" id="5.6.2.1" evidence="8"/>
<dbReference type="PROSITE" id="PS52039">
    <property type="entry name" value="TOPO_IA_2"/>
    <property type="match status" value="1"/>
</dbReference>
<comment type="caution">
    <text evidence="12">The sequence shown here is derived from an EMBL/GenBank/DDBJ whole genome shotgun (WGS) entry which is preliminary data.</text>
</comment>
<dbReference type="PROSITE" id="PS50880">
    <property type="entry name" value="TOPRIM"/>
    <property type="match status" value="1"/>
</dbReference>
<dbReference type="NCBIfam" id="NF005829">
    <property type="entry name" value="PRK07726.1"/>
    <property type="match status" value="1"/>
</dbReference>
<feature type="site" description="Interaction with DNA" evidence="8">
    <location>
        <position position="61"/>
    </location>
</feature>
<dbReference type="InterPro" id="IPR013825">
    <property type="entry name" value="Topo_IA_cen_sub2"/>
</dbReference>
<dbReference type="GO" id="GO:0000287">
    <property type="term" value="F:magnesium ion binding"/>
    <property type="evidence" value="ECO:0007669"/>
    <property type="project" value="UniProtKB-UniRule"/>
</dbReference>
<feature type="site" description="Interaction with DNA" evidence="8">
    <location>
        <position position="312"/>
    </location>
</feature>
<dbReference type="Gene3D" id="2.70.20.10">
    <property type="entry name" value="Topoisomerase I, domain 3"/>
    <property type="match status" value="1"/>
</dbReference>
<dbReference type="OrthoDB" id="9803554at2"/>
<keyword evidence="3 8" id="KW-0479">Metal-binding</keyword>
<evidence type="ECO:0000313" key="13">
    <source>
        <dbReference type="Proteomes" id="UP000216024"/>
    </source>
</evidence>
<evidence type="ECO:0000256" key="6">
    <source>
        <dbReference type="ARBA" id="ARBA00023125"/>
    </source>
</evidence>
<name>A0A267MI07_9FIRM</name>
<feature type="domain" description="Toprim" evidence="10">
    <location>
        <begin position="3"/>
        <end position="136"/>
    </location>
</feature>
<dbReference type="InterPro" id="IPR023406">
    <property type="entry name" value="Topo_IA_AS"/>
</dbReference>
<comment type="function">
    <text evidence="8">Releases the supercoiling and torsional tension of DNA, which is introduced during the DNA replication and transcription, by transiently cleaving and rejoining one strand of the DNA duplex. Introduces a single-strand break via transesterification at a target site in duplex DNA. The scissile phosphodiester is attacked by the catalytic tyrosine of the enzyme, resulting in the formation of a DNA-(5'-phosphotyrosyl)-enzyme intermediate and the expulsion of a 3'-OH DNA strand. The free DNA strand then undergoes passage around the unbroken strand, thus removing DNA supercoils. Finally, in the religation step, the DNA 3'-OH attacks the covalent intermediate to expel the active-site tyrosine and restore the DNA phosphodiester backbone.</text>
</comment>
<accession>A0A267MI07</accession>
<feature type="binding site" evidence="8">
    <location>
        <position position="105"/>
    </location>
    <ligand>
        <name>Mg(2+)</name>
        <dbReference type="ChEBI" id="CHEBI:18420"/>
        <note>catalytic</note>
    </ligand>
</feature>
<dbReference type="PANTHER" id="PTHR11390:SF21">
    <property type="entry name" value="DNA TOPOISOMERASE 3-ALPHA"/>
    <property type="match status" value="1"/>
</dbReference>
<dbReference type="SMART" id="SM00436">
    <property type="entry name" value="TOP1Bc"/>
    <property type="match status" value="1"/>
</dbReference>
<feature type="region of interest" description="Interaction with DNA" evidence="8">
    <location>
        <begin position="187"/>
        <end position="192"/>
    </location>
</feature>
<keyword evidence="7 8" id="KW-0413">Isomerase</keyword>
<comment type="catalytic activity">
    <reaction evidence="1 8">
        <text>ATP-independent breakage of single-stranded DNA, followed by passage and rejoining.</text>
        <dbReference type="EC" id="5.6.2.1"/>
    </reaction>
</comment>
<gene>
    <name evidence="8" type="primary">topB</name>
    <name evidence="12" type="ORF">CCE28_12730</name>
</gene>